<feature type="transmembrane region" description="Helical" evidence="7">
    <location>
        <begin position="108"/>
        <end position="127"/>
    </location>
</feature>
<keyword evidence="10" id="KW-1185">Reference proteome</keyword>
<evidence type="ECO:0000256" key="6">
    <source>
        <dbReference type="ARBA" id="ARBA00023136"/>
    </source>
</evidence>
<dbReference type="Pfam" id="PF02308">
    <property type="entry name" value="MgtC"/>
    <property type="match status" value="1"/>
</dbReference>
<keyword evidence="6 7" id="KW-0472">Membrane</keyword>
<dbReference type="PRINTS" id="PR01837">
    <property type="entry name" value="MGTCSAPBPROT"/>
</dbReference>
<reference evidence="9 10" key="1">
    <citation type="submission" date="2015-12" db="EMBL/GenBank/DDBJ databases">
        <title>Draft Genome Sequence of Olsenella scatoligenes SK9K4T; a Producer of 3-Methylindole- (skatole) and 4-Methylphenol- (p-cresol) Isolated from Pig Feces.</title>
        <authorList>
            <person name="Li X."/>
            <person name="Borg B."/>
            <person name="Canibe N."/>
        </authorList>
    </citation>
    <scope>NUCLEOTIDE SEQUENCE [LARGE SCALE GENOMIC DNA]</scope>
    <source>
        <strain evidence="9 10">SK9K4</strain>
    </source>
</reference>
<evidence type="ECO:0000256" key="2">
    <source>
        <dbReference type="ARBA" id="ARBA00009298"/>
    </source>
</evidence>
<evidence type="ECO:0000256" key="7">
    <source>
        <dbReference type="SAM" id="Phobius"/>
    </source>
</evidence>
<name>A0A100YVT2_TRASO</name>
<feature type="domain" description="MgtC/SapB/SrpB/YhiD N-terminal" evidence="8">
    <location>
        <begin position="25"/>
        <end position="152"/>
    </location>
</feature>
<feature type="transmembrane region" description="Helical" evidence="7">
    <location>
        <begin position="82"/>
        <end position="101"/>
    </location>
</feature>
<evidence type="ECO:0000313" key="10">
    <source>
        <dbReference type="Proteomes" id="UP000054078"/>
    </source>
</evidence>
<dbReference type="PANTHER" id="PTHR33778:SF1">
    <property type="entry name" value="MAGNESIUM TRANSPORTER YHID-RELATED"/>
    <property type="match status" value="1"/>
</dbReference>
<dbReference type="InterPro" id="IPR049177">
    <property type="entry name" value="MgtC_SapB_SrpB_YhiD_N"/>
</dbReference>
<organism evidence="9 10">
    <name type="scientific">Tractidigestivibacter scatoligenes</name>
    <name type="common">Olsenella scatoligenes</name>
    <dbReference type="NCBI Taxonomy" id="1299998"/>
    <lineage>
        <taxon>Bacteria</taxon>
        <taxon>Bacillati</taxon>
        <taxon>Actinomycetota</taxon>
        <taxon>Coriobacteriia</taxon>
        <taxon>Coriobacteriales</taxon>
        <taxon>Atopobiaceae</taxon>
        <taxon>Tractidigestivibacter</taxon>
    </lineage>
</organism>
<evidence type="ECO:0000313" key="9">
    <source>
        <dbReference type="EMBL" id="KUH58611.1"/>
    </source>
</evidence>
<evidence type="ECO:0000256" key="3">
    <source>
        <dbReference type="ARBA" id="ARBA00022475"/>
    </source>
</evidence>
<dbReference type="STRING" id="1299998.AUL39_06435"/>
<comment type="similarity">
    <text evidence="2">Belongs to the MgtC/SapB family.</text>
</comment>
<protein>
    <submittedName>
        <fullName evidence="9">Magnesium transporter MgtC</fullName>
    </submittedName>
</protein>
<evidence type="ECO:0000259" key="8">
    <source>
        <dbReference type="Pfam" id="PF02308"/>
    </source>
</evidence>
<dbReference type="GO" id="GO:0005886">
    <property type="term" value="C:plasma membrane"/>
    <property type="evidence" value="ECO:0007669"/>
    <property type="project" value="UniProtKB-SubCell"/>
</dbReference>
<comment type="subcellular location">
    <subcellularLocation>
        <location evidence="1">Cell membrane</location>
        <topology evidence="1">Multi-pass membrane protein</topology>
    </subcellularLocation>
</comment>
<keyword evidence="4 7" id="KW-0812">Transmembrane</keyword>
<keyword evidence="5 7" id="KW-1133">Transmembrane helix</keyword>
<dbReference type="PANTHER" id="PTHR33778">
    <property type="entry name" value="PROTEIN MGTC"/>
    <property type="match status" value="1"/>
</dbReference>
<feature type="transmembrane region" description="Helical" evidence="7">
    <location>
        <begin position="16"/>
        <end position="38"/>
    </location>
</feature>
<dbReference type="RefSeq" id="WP_059054760.1">
    <property type="nucleotide sequence ID" value="NZ_LOJF01000009.1"/>
</dbReference>
<dbReference type="OrthoDB" id="9811198at2"/>
<keyword evidence="3" id="KW-1003">Cell membrane</keyword>
<dbReference type="Proteomes" id="UP000054078">
    <property type="component" value="Unassembled WGS sequence"/>
</dbReference>
<comment type="caution">
    <text evidence="9">The sequence shown here is derived from an EMBL/GenBank/DDBJ whole genome shotgun (WGS) entry which is preliminary data.</text>
</comment>
<feature type="transmembrane region" description="Helical" evidence="7">
    <location>
        <begin position="50"/>
        <end position="70"/>
    </location>
</feature>
<evidence type="ECO:0000256" key="1">
    <source>
        <dbReference type="ARBA" id="ARBA00004651"/>
    </source>
</evidence>
<sequence length="235" mass="25403">MIGKAWQSFVSETAAWGAHAVFLRLLLATLIGVAIGIDREFHNKGAGVKTHVLVCIGAAMAMIVSEYVLHQFPDARGDINRIGAQVISGVGFLGVGTILVTGKNEVRGLTTAAGLWACACIGLAAGIGFTEAALIGLFFVLLTFEGLNRLDRVIRRASKTFDVYVEFNEPSGVRELLRKLHSWDCTYENFEVIRGQDGRKGTAATFSVELSSMGRKSLFIESIGNLDFVTFADEI</sequence>
<dbReference type="EMBL" id="LOJF01000009">
    <property type="protein sequence ID" value="KUH58611.1"/>
    <property type="molecule type" value="Genomic_DNA"/>
</dbReference>
<proteinExistence type="inferred from homology"/>
<accession>A0A100YVT2</accession>
<dbReference type="AlphaFoldDB" id="A0A100YVT2"/>
<dbReference type="InterPro" id="IPR003416">
    <property type="entry name" value="MgtC/SapB/SrpB/YhiD_fam"/>
</dbReference>
<gene>
    <name evidence="9" type="ORF">AUL39_06435</name>
</gene>
<evidence type="ECO:0000256" key="4">
    <source>
        <dbReference type="ARBA" id="ARBA00022692"/>
    </source>
</evidence>
<evidence type="ECO:0000256" key="5">
    <source>
        <dbReference type="ARBA" id="ARBA00022989"/>
    </source>
</evidence>